<reference evidence="1 2" key="1">
    <citation type="journal article" date="2019" name="Commun. Biol.">
        <title>The bagworm genome reveals a unique fibroin gene that provides high tensile strength.</title>
        <authorList>
            <person name="Kono N."/>
            <person name="Nakamura H."/>
            <person name="Ohtoshi R."/>
            <person name="Tomita M."/>
            <person name="Numata K."/>
            <person name="Arakawa K."/>
        </authorList>
    </citation>
    <scope>NUCLEOTIDE SEQUENCE [LARGE SCALE GENOMIC DNA]</scope>
</reference>
<proteinExistence type="predicted"/>
<evidence type="ECO:0000313" key="2">
    <source>
        <dbReference type="Proteomes" id="UP000299102"/>
    </source>
</evidence>
<dbReference type="Proteomes" id="UP000299102">
    <property type="component" value="Unassembled WGS sequence"/>
</dbReference>
<accession>A0A4C1WIJ8</accession>
<protein>
    <submittedName>
        <fullName evidence="1">Uncharacterized protein</fullName>
    </submittedName>
</protein>
<keyword evidence="2" id="KW-1185">Reference proteome</keyword>
<dbReference type="AlphaFoldDB" id="A0A4C1WIJ8"/>
<dbReference type="EMBL" id="BGZK01000570">
    <property type="protein sequence ID" value="GBP50680.1"/>
    <property type="molecule type" value="Genomic_DNA"/>
</dbReference>
<name>A0A4C1WIJ8_EUMVA</name>
<comment type="caution">
    <text evidence="1">The sequence shown here is derived from an EMBL/GenBank/DDBJ whole genome shotgun (WGS) entry which is preliminary data.</text>
</comment>
<evidence type="ECO:0000313" key="1">
    <source>
        <dbReference type="EMBL" id="GBP50680.1"/>
    </source>
</evidence>
<gene>
    <name evidence="1" type="ORF">EVAR_34188_1</name>
</gene>
<sequence length="341" mass="38075">MVCIGFSRAIPADLSITHMRYTDLFFQFTFIHPFHSGGATPLVDVGDIRREAVGGRRRRRRRRRLAPPLPFQMAKPPQNTNIHLFFRDPPHILRSDRISTALTLFSFFFYHSQLSLPYISVGIRSPLWIAKRASPSPFQGPFQGDRGARLCPKFCSDVSRGGAPLFQEMAAPATAPALVVRDRAGAPQYQLLPRDRMQRTAFRIIGDPTGSDQLDLLTSRRVVASMCMLYGVHCGECCEELFNLMIPVSDFRRRSSGRKYHHHQFNTGVLSSYVSCASFSTLQSPMARGALEWFTISVSPPAHRRGGHAELIDAIHGGGGGERGDEDAAIMLSLKWIAAFE</sequence>
<organism evidence="1 2">
    <name type="scientific">Eumeta variegata</name>
    <name type="common">Bagworm moth</name>
    <name type="synonym">Eumeta japonica</name>
    <dbReference type="NCBI Taxonomy" id="151549"/>
    <lineage>
        <taxon>Eukaryota</taxon>
        <taxon>Metazoa</taxon>
        <taxon>Ecdysozoa</taxon>
        <taxon>Arthropoda</taxon>
        <taxon>Hexapoda</taxon>
        <taxon>Insecta</taxon>
        <taxon>Pterygota</taxon>
        <taxon>Neoptera</taxon>
        <taxon>Endopterygota</taxon>
        <taxon>Lepidoptera</taxon>
        <taxon>Glossata</taxon>
        <taxon>Ditrysia</taxon>
        <taxon>Tineoidea</taxon>
        <taxon>Psychidae</taxon>
        <taxon>Oiketicinae</taxon>
        <taxon>Eumeta</taxon>
    </lineage>
</organism>